<protein>
    <submittedName>
        <fullName evidence="3">VanZ family protein</fullName>
    </submittedName>
</protein>
<dbReference type="RefSeq" id="WP_376846404.1">
    <property type="nucleotide sequence ID" value="NZ_JBHSFW010000007.1"/>
</dbReference>
<accession>A0ABV9GMV3</accession>
<proteinExistence type="predicted"/>
<keyword evidence="1" id="KW-0472">Membrane</keyword>
<gene>
    <name evidence="3" type="ORF">ACFO4N_11345</name>
</gene>
<dbReference type="PANTHER" id="PTHR36834">
    <property type="entry name" value="MEMBRANE PROTEIN-RELATED"/>
    <property type="match status" value="1"/>
</dbReference>
<comment type="caution">
    <text evidence="3">The sequence shown here is derived from an EMBL/GenBank/DDBJ whole genome shotgun (WGS) entry which is preliminary data.</text>
</comment>
<dbReference type="InterPro" id="IPR006976">
    <property type="entry name" value="VanZ-like"/>
</dbReference>
<organism evidence="3 4">
    <name type="scientific">Camelliibacillus cellulosilyticus</name>
    <dbReference type="NCBI Taxonomy" id="2174486"/>
    <lineage>
        <taxon>Bacteria</taxon>
        <taxon>Bacillati</taxon>
        <taxon>Bacillota</taxon>
        <taxon>Bacilli</taxon>
        <taxon>Bacillales</taxon>
        <taxon>Sporolactobacillaceae</taxon>
        <taxon>Camelliibacillus</taxon>
    </lineage>
</organism>
<dbReference type="PANTHER" id="PTHR36834:SF1">
    <property type="entry name" value="INTEGRAL MEMBRANE PROTEIN"/>
    <property type="match status" value="1"/>
</dbReference>
<reference evidence="4" key="1">
    <citation type="journal article" date="2019" name="Int. J. Syst. Evol. Microbiol.">
        <title>The Global Catalogue of Microorganisms (GCM) 10K type strain sequencing project: providing services to taxonomists for standard genome sequencing and annotation.</title>
        <authorList>
            <consortium name="The Broad Institute Genomics Platform"/>
            <consortium name="The Broad Institute Genome Sequencing Center for Infectious Disease"/>
            <person name="Wu L."/>
            <person name="Ma J."/>
        </authorList>
    </citation>
    <scope>NUCLEOTIDE SEQUENCE [LARGE SCALE GENOMIC DNA]</scope>
    <source>
        <strain evidence="4">CGMCC 1.16306</strain>
    </source>
</reference>
<dbReference type="EMBL" id="JBHSFW010000007">
    <property type="protein sequence ID" value="MFC4619307.1"/>
    <property type="molecule type" value="Genomic_DNA"/>
</dbReference>
<keyword evidence="1" id="KW-0812">Transmembrane</keyword>
<sequence length="148" mass="17484">MEAVVRKRVKQFCATLFFAYFLTLIYLTLFTYNYYVYGKSFNLIFFDSIKLMLASGDLWLIVRNIFGNVLLFLPFGFFVPIILRSARSFFICLFLSFIVSLFIESCQYEFAERIFDVDDILLNTLGGVLGWMVFKPFHGLYQMLNRKK</sequence>
<feature type="transmembrane region" description="Helical" evidence="1">
    <location>
        <begin position="58"/>
        <end position="82"/>
    </location>
</feature>
<dbReference type="InterPro" id="IPR053150">
    <property type="entry name" value="Teicoplanin_resist-assoc"/>
</dbReference>
<dbReference type="Proteomes" id="UP001596022">
    <property type="component" value="Unassembled WGS sequence"/>
</dbReference>
<feature type="transmembrane region" description="Helical" evidence="1">
    <location>
        <begin position="12"/>
        <end position="38"/>
    </location>
</feature>
<keyword evidence="4" id="KW-1185">Reference proteome</keyword>
<feature type="transmembrane region" description="Helical" evidence="1">
    <location>
        <begin position="120"/>
        <end position="141"/>
    </location>
</feature>
<keyword evidence="1" id="KW-1133">Transmembrane helix</keyword>
<name>A0ABV9GMV3_9BACL</name>
<evidence type="ECO:0000256" key="1">
    <source>
        <dbReference type="SAM" id="Phobius"/>
    </source>
</evidence>
<evidence type="ECO:0000259" key="2">
    <source>
        <dbReference type="Pfam" id="PF04892"/>
    </source>
</evidence>
<feature type="transmembrane region" description="Helical" evidence="1">
    <location>
        <begin position="89"/>
        <end position="108"/>
    </location>
</feature>
<dbReference type="Pfam" id="PF04892">
    <property type="entry name" value="VanZ"/>
    <property type="match status" value="1"/>
</dbReference>
<feature type="domain" description="VanZ-like" evidence="2">
    <location>
        <begin position="17"/>
        <end position="135"/>
    </location>
</feature>
<evidence type="ECO:0000313" key="4">
    <source>
        <dbReference type="Proteomes" id="UP001596022"/>
    </source>
</evidence>
<evidence type="ECO:0000313" key="3">
    <source>
        <dbReference type="EMBL" id="MFC4619307.1"/>
    </source>
</evidence>